<dbReference type="AlphaFoldDB" id="D6CV95"/>
<reference key="1">
    <citation type="submission" date="2009-07" db="EMBL/GenBank/DDBJ databases">
        <authorList>
            <person name="Genoscope - CEA"/>
        </authorList>
    </citation>
    <scope>NUCLEOTIDE SEQUENCE</scope>
    <source>
        <strain>3As</strain>
    </source>
</reference>
<dbReference type="RefSeq" id="WP_013106499.1">
    <property type="nucleotide sequence ID" value="NC_014145.1"/>
</dbReference>
<proteinExistence type="predicted"/>
<dbReference type="Proteomes" id="UP000002372">
    <property type="component" value="Chromosome"/>
</dbReference>
<keyword evidence="4" id="KW-1185">Reference proteome</keyword>
<reference evidence="3" key="2">
    <citation type="journal article" date="2010" name="PLoS Genet.">
        <title>Structure, function, and evolution of the Thiomonas spp. genome.</title>
        <authorList>
            <person name="Arsene-Ploetze F."/>
            <person name="Koechler S."/>
            <person name="Marchal M."/>
            <person name="Coppee J.Y."/>
            <person name="Chandler M."/>
            <person name="Bonnefoy V."/>
            <person name="Brochier-Armanet C."/>
            <person name="Barakat M."/>
            <person name="Barbe V."/>
            <person name="Battaglia-Brunet F."/>
            <person name="Bruneel O."/>
            <person name="Bryan C.G."/>
            <person name="Cleiss-Arnold J."/>
            <person name="Cruveiller S."/>
            <person name="Erhardt M."/>
            <person name="Heinrich-Salmeron A."/>
            <person name="Hommais F."/>
            <person name="Joulian C."/>
            <person name="Krin E."/>
            <person name="Lieutaud A."/>
            <person name="Lievremont D."/>
            <person name="Michel C."/>
            <person name="Muller D."/>
            <person name="Ortet P."/>
            <person name="Proux C."/>
            <person name="Siguier P."/>
            <person name="Roche D."/>
            <person name="Rouy Z."/>
            <person name="Salvignol G."/>
            <person name="Slyemi D."/>
            <person name="Talla E."/>
            <person name="Weiss S."/>
            <person name="Weissenbach J."/>
            <person name="Medigue C."/>
            <person name="Bertin P.N."/>
        </authorList>
    </citation>
    <scope>NUCLEOTIDE SEQUENCE [LARGE SCALE GENOMIC DNA]</scope>
    <source>
        <strain evidence="3">DSM 22701 / CIP 110005 / 3As</strain>
    </source>
</reference>
<evidence type="ECO:0000313" key="1">
    <source>
        <dbReference type="EMBL" id="CAZ89214.1"/>
    </source>
</evidence>
<gene>
    <name evidence="1" type="ordered locus">THI_2596</name>
    <name evidence="2" type="ORF">THICB1_50049</name>
</gene>
<reference evidence="1" key="3">
    <citation type="submission" date="2010-07" db="EMBL/GenBank/DDBJ databases">
        <authorList>
            <person name="Genoscope - CEA"/>
        </authorList>
    </citation>
    <scope>NUCLEOTIDE SEQUENCE</scope>
    <source>
        <strain evidence="1">3As</strain>
    </source>
</reference>
<evidence type="ECO:0000313" key="2">
    <source>
        <dbReference type="EMBL" id="CQR35040.1"/>
    </source>
</evidence>
<dbReference type="KEGG" id="thi:THI_2596"/>
<evidence type="ECO:0000313" key="4">
    <source>
        <dbReference type="Proteomes" id="UP000078599"/>
    </source>
</evidence>
<organism evidence="1 3">
    <name type="scientific">Thiomonas arsenitoxydans (strain DSM 22701 / CIP 110005 / 3As)</name>
    <dbReference type="NCBI Taxonomy" id="426114"/>
    <lineage>
        <taxon>Bacteria</taxon>
        <taxon>Pseudomonadati</taxon>
        <taxon>Pseudomonadota</taxon>
        <taxon>Betaproteobacteria</taxon>
        <taxon>Burkholderiales</taxon>
        <taxon>Thiomonas</taxon>
    </lineage>
</organism>
<protein>
    <submittedName>
        <fullName evidence="1">Uncharacterized protein</fullName>
    </submittedName>
</protein>
<dbReference type="OrthoDB" id="8965824at2"/>
<dbReference type="eggNOG" id="ENOG5032ZZK">
    <property type="taxonomic scope" value="Bacteria"/>
</dbReference>
<reference evidence="2 4" key="4">
    <citation type="submission" date="2015-03" db="EMBL/GenBank/DDBJ databases">
        <authorList>
            <person name="Regsiter A."/>
            <person name="william w."/>
        </authorList>
    </citation>
    <scope>NUCLEOTIDE SEQUENCE [LARGE SCALE GENOMIC DNA]</scope>
    <source>
        <strain evidence="2 4">CB1</strain>
    </source>
</reference>
<sequence>MRQDSVLFKTEKGQDEIAKRAVLQSRVLRNVLLLVDGKRNVQTLRELMQAISAPEDALEQLLALELIAAPTVEEEADSFLHDDDELSSELALEPLDVQSAKVNTTADFSSLYEQINGLVSSHLGMIKAYGLQLRIEQCQTTDQLLALLPEIKAALVAKHGEPKAINLLRQLGR</sequence>
<dbReference type="EMBL" id="FP475956">
    <property type="protein sequence ID" value="CAZ89214.1"/>
    <property type="molecule type" value="Genomic_DNA"/>
</dbReference>
<name>D6CV95_THIA3</name>
<dbReference type="EMBL" id="CTRI01000027">
    <property type="protein sequence ID" value="CQR35040.1"/>
    <property type="molecule type" value="Genomic_DNA"/>
</dbReference>
<evidence type="ECO:0000313" key="3">
    <source>
        <dbReference type="Proteomes" id="UP000002372"/>
    </source>
</evidence>
<dbReference type="HOGENOM" id="CLU_117104_0_0_4"/>
<dbReference type="Proteomes" id="UP000078599">
    <property type="component" value="Unassembled WGS sequence"/>
</dbReference>
<accession>D6CV95</accession>